<evidence type="ECO:0000256" key="1">
    <source>
        <dbReference type="SAM" id="MobiDB-lite"/>
    </source>
</evidence>
<feature type="region of interest" description="Disordered" evidence="1">
    <location>
        <begin position="1"/>
        <end position="39"/>
    </location>
</feature>
<sequence length="98" mass="11180">MNDLKAGQSSQTGGSDDQDHDPSRPDTRSRVYVKPPDMQNQYPELYQIGQEVYVHGRRGSDLNPYKIYRILGSGQYKLTRNGVVENKVYLQANLKTHP</sequence>
<dbReference type="Proteomes" id="UP001590951">
    <property type="component" value="Unassembled WGS sequence"/>
</dbReference>
<evidence type="ECO:0000313" key="2">
    <source>
        <dbReference type="EMBL" id="KAL2044625.1"/>
    </source>
</evidence>
<organism evidence="2 3">
    <name type="scientific">Lepraria finkii</name>
    <dbReference type="NCBI Taxonomy" id="1340010"/>
    <lineage>
        <taxon>Eukaryota</taxon>
        <taxon>Fungi</taxon>
        <taxon>Dikarya</taxon>
        <taxon>Ascomycota</taxon>
        <taxon>Pezizomycotina</taxon>
        <taxon>Lecanoromycetes</taxon>
        <taxon>OSLEUM clade</taxon>
        <taxon>Lecanoromycetidae</taxon>
        <taxon>Lecanorales</taxon>
        <taxon>Lecanorineae</taxon>
        <taxon>Stereocaulaceae</taxon>
        <taxon>Lepraria</taxon>
    </lineage>
</organism>
<gene>
    <name evidence="2" type="ORF">ABVK25_012308</name>
</gene>
<keyword evidence="3" id="KW-1185">Reference proteome</keyword>
<dbReference type="EMBL" id="JBHFEH010000177">
    <property type="protein sequence ID" value="KAL2044625.1"/>
    <property type="molecule type" value="Genomic_DNA"/>
</dbReference>
<feature type="compositionally biased region" description="Basic and acidic residues" evidence="1">
    <location>
        <begin position="20"/>
        <end position="29"/>
    </location>
</feature>
<reference evidence="2 3" key="1">
    <citation type="submission" date="2024-09" db="EMBL/GenBank/DDBJ databases">
        <title>Rethinking Asexuality: The Enigmatic Case of Functional Sexual Genes in Lepraria (Stereocaulaceae).</title>
        <authorList>
            <person name="Doellman M."/>
            <person name="Sun Y."/>
            <person name="Barcenas-Pena A."/>
            <person name="Lumbsch H.T."/>
            <person name="Grewe F."/>
        </authorList>
    </citation>
    <scope>NUCLEOTIDE SEQUENCE [LARGE SCALE GENOMIC DNA]</scope>
    <source>
        <strain evidence="2 3">Grewe 0041</strain>
    </source>
</reference>
<proteinExistence type="predicted"/>
<protein>
    <submittedName>
        <fullName evidence="2">Uncharacterized protein</fullName>
    </submittedName>
</protein>
<accession>A0ABR4AHH0</accession>
<comment type="caution">
    <text evidence="2">The sequence shown here is derived from an EMBL/GenBank/DDBJ whole genome shotgun (WGS) entry which is preliminary data.</text>
</comment>
<name>A0ABR4AHH0_9LECA</name>
<evidence type="ECO:0000313" key="3">
    <source>
        <dbReference type="Proteomes" id="UP001590951"/>
    </source>
</evidence>